<organism evidence="10 11">
    <name type="scientific">Marinobacterium nitratireducens</name>
    <dbReference type="NCBI Taxonomy" id="518897"/>
    <lineage>
        <taxon>Bacteria</taxon>
        <taxon>Pseudomonadati</taxon>
        <taxon>Pseudomonadota</taxon>
        <taxon>Gammaproteobacteria</taxon>
        <taxon>Oceanospirillales</taxon>
        <taxon>Oceanospirillaceae</taxon>
        <taxon>Marinobacterium</taxon>
    </lineage>
</organism>
<dbReference type="Proteomes" id="UP000599578">
    <property type="component" value="Unassembled WGS sequence"/>
</dbReference>
<dbReference type="InterPro" id="IPR001264">
    <property type="entry name" value="Glyco_trans_51"/>
</dbReference>
<dbReference type="SUPFAM" id="SSF56601">
    <property type="entry name" value="beta-lactamase/transpeptidase-like"/>
    <property type="match status" value="2"/>
</dbReference>
<evidence type="ECO:0000256" key="8">
    <source>
        <dbReference type="ARBA" id="ARBA00049902"/>
    </source>
</evidence>
<evidence type="ECO:0000313" key="11">
    <source>
        <dbReference type="Proteomes" id="UP000599578"/>
    </source>
</evidence>
<keyword evidence="2" id="KW-0121">Carboxypeptidase</keyword>
<keyword evidence="11" id="KW-1185">Reference proteome</keyword>
<comment type="caution">
    <text evidence="10">The sequence shown here is derived from an EMBL/GenBank/DDBJ whole genome shotgun (WGS) entry which is preliminary data.</text>
</comment>
<dbReference type="SUPFAM" id="SSF53955">
    <property type="entry name" value="Lysozyme-like"/>
    <property type="match status" value="1"/>
</dbReference>
<name>A0A917ZGQ2_9GAMM</name>
<protein>
    <recommendedName>
        <fullName evidence="7">peptidoglycan glycosyltransferase</fullName>
        <ecNumber evidence="7">2.4.99.28</ecNumber>
    </recommendedName>
</protein>
<dbReference type="Gene3D" id="1.10.3810.10">
    <property type="entry name" value="Biosynthetic peptidoglycan transglycosylase-like"/>
    <property type="match status" value="1"/>
</dbReference>
<dbReference type="GO" id="GO:0008955">
    <property type="term" value="F:peptidoglycan glycosyltransferase activity"/>
    <property type="evidence" value="ECO:0007669"/>
    <property type="project" value="UniProtKB-EC"/>
</dbReference>
<evidence type="ECO:0000256" key="5">
    <source>
        <dbReference type="ARBA" id="ARBA00022679"/>
    </source>
</evidence>
<keyword evidence="5 10" id="KW-0808">Transferase</keyword>
<dbReference type="EMBL" id="BMLT01000006">
    <property type="protein sequence ID" value="GGO82985.1"/>
    <property type="molecule type" value="Genomic_DNA"/>
</dbReference>
<dbReference type="EC" id="2.4.99.28" evidence="7"/>
<dbReference type="InterPro" id="IPR023346">
    <property type="entry name" value="Lysozyme-like_dom_sf"/>
</dbReference>
<dbReference type="AlphaFoldDB" id="A0A917ZGQ2"/>
<keyword evidence="6" id="KW-0511">Multifunctional enzyme</keyword>
<comment type="catalytic activity">
    <reaction evidence="8">
        <text>[GlcNAc-(1-&gt;4)-Mur2Ac(oyl-L-Ala-gamma-D-Glu-L-Lys-D-Ala-D-Ala)](n)-di-trans,octa-cis-undecaprenyl diphosphate + beta-D-GlcNAc-(1-&gt;4)-Mur2Ac(oyl-L-Ala-gamma-D-Glu-L-Lys-D-Ala-D-Ala)-di-trans,octa-cis-undecaprenyl diphosphate = [GlcNAc-(1-&gt;4)-Mur2Ac(oyl-L-Ala-gamma-D-Glu-L-Lys-D-Ala-D-Ala)](n+1)-di-trans,octa-cis-undecaprenyl diphosphate + di-trans,octa-cis-undecaprenyl diphosphate + H(+)</text>
        <dbReference type="Rhea" id="RHEA:23708"/>
        <dbReference type="Rhea" id="RHEA-COMP:9602"/>
        <dbReference type="Rhea" id="RHEA-COMP:9603"/>
        <dbReference type="ChEBI" id="CHEBI:15378"/>
        <dbReference type="ChEBI" id="CHEBI:58405"/>
        <dbReference type="ChEBI" id="CHEBI:60033"/>
        <dbReference type="ChEBI" id="CHEBI:78435"/>
        <dbReference type="EC" id="2.4.99.28"/>
    </reaction>
</comment>
<dbReference type="GO" id="GO:0004180">
    <property type="term" value="F:carboxypeptidase activity"/>
    <property type="evidence" value="ECO:0007669"/>
    <property type="project" value="UniProtKB-KW"/>
</dbReference>
<keyword evidence="3" id="KW-0378">Hydrolase</keyword>
<dbReference type="InterPro" id="IPR012338">
    <property type="entry name" value="Beta-lactam/transpept-like"/>
</dbReference>
<evidence type="ECO:0000256" key="1">
    <source>
        <dbReference type="ARBA" id="ARBA00004752"/>
    </source>
</evidence>
<proteinExistence type="predicted"/>
<keyword evidence="3" id="KW-0645">Protease</keyword>
<evidence type="ECO:0000313" key="10">
    <source>
        <dbReference type="EMBL" id="GGO82985.1"/>
    </source>
</evidence>
<dbReference type="InterPro" id="IPR050396">
    <property type="entry name" value="Glycosyltr_51/Transpeptidase"/>
</dbReference>
<dbReference type="Pfam" id="PF00912">
    <property type="entry name" value="Transgly"/>
    <property type="match status" value="1"/>
</dbReference>
<comment type="pathway">
    <text evidence="1">Cell wall biogenesis; peptidoglycan biosynthesis.</text>
</comment>
<evidence type="ECO:0000256" key="3">
    <source>
        <dbReference type="ARBA" id="ARBA00022670"/>
    </source>
</evidence>
<evidence type="ECO:0000256" key="7">
    <source>
        <dbReference type="ARBA" id="ARBA00044770"/>
    </source>
</evidence>
<evidence type="ECO:0000259" key="9">
    <source>
        <dbReference type="Pfam" id="PF00912"/>
    </source>
</evidence>
<evidence type="ECO:0000256" key="2">
    <source>
        <dbReference type="ARBA" id="ARBA00022645"/>
    </source>
</evidence>
<dbReference type="InterPro" id="IPR036950">
    <property type="entry name" value="PBP_transglycosylase"/>
</dbReference>
<dbReference type="PANTHER" id="PTHR32282:SF24">
    <property type="entry name" value="GLYCOSYL TRANSFERASE FAMILY 51 DOMAIN-CONTAINING PROTEIN"/>
    <property type="match status" value="1"/>
</dbReference>
<accession>A0A917ZGQ2</accession>
<gene>
    <name evidence="10" type="ORF">GCM10011348_25650</name>
</gene>
<sequence length="1015" mass="114700">MPRKHRARRRLAAVLLFWVSPLLTIGALVGLLAAHEMRTAEFQARVLSRYATDLSYSVQPGPSDAILYPQFGPFDVRLGYARLPALLERAQQQNFEIREQSRFSEALMDYSQRGFYPPYPEKSHAGLTLFDCRGETLYSFSYPKHNYETFASIPPVIVQSLLFIENRELLDTDKPMSNPAVDWPRFVKAALTQVGKRLDIEGQSAGGSTLATQLEKYRHSPDGITYSAADKLKQMMSASVRAYQQGPETLEWRRRVVRDYLNSVPLSAAPGHGEVHGLAAGLFVWFNTDFDQVNRALADNSDAAALERGLALRQVLSLLISQRRPSYYLNAGREELHTLADSHIRLLADAGVIDARLRDAALQTRVRFRDWSREPIRHQVDTSKGINAARGRLSSLFGAPLYELDRFDLEAGSPLNGELQRQASEYLLKLADPEFAREAGLYGKYLLNPNDDTTSLRYSLTLFERSPQGNLVRVQTDSTNQPFDINEGSKLELGSTAKLRVLAHYLTVVAELHDRYSGMTATALREVEVMPNDYITHWAIDYLSRNADQNLPDMLEAALDRRYSASPWERFQTGGGLHTFQNFNRDDNRRRPTIREALRHSINLPFIRLFRDLVRYSTYQTPGNAAALLKNDDNPLREQYLRRFADREGRVFLMRFWRKYDGKSPAKQVETFLAGLRQTPVRLAAVHRYLMPEARRVNFDVFMKEQLPDEQFDEKELAKLYDDYGPGRWNLNDQGYIARVHPLELWLLRYRLEHPVASFADAVAASGEERQEVYRWLFNSRHKSARDNRIRVLLEVEAFLDIHERWQRLGYPFSFLVPSLATALGSSGDRPAALAELMGIILNDGVRLPTVRIQDMTFGSGTPYQTVLAQNPDSAVRVMPAEVAQALRGALSEVVSSGTARRLYGSFDSPDHPLVLGGKTGTGDNRIDRFDRFGHMVSSTAVNRTATFVFYLGPDHFGTLTTFVQGEAADDFSFTSSLPVQVLKGMAPLLKPYLEAGASTQCRAPEPALQQASAN</sequence>
<dbReference type="GO" id="GO:0030288">
    <property type="term" value="C:outer membrane-bounded periplasmic space"/>
    <property type="evidence" value="ECO:0007669"/>
    <property type="project" value="TreeGrafter"/>
</dbReference>
<dbReference type="GO" id="GO:0009252">
    <property type="term" value="P:peptidoglycan biosynthetic process"/>
    <property type="evidence" value="ECO:0007669"/>
    <property type="project" value="TreeGrafter"/>
</dbReference>
<dbReference type="PANTHER" id="PTHR32282">
    <property type="entry name" value="BINDING PROTEIN TRANSPEPTIDASE, PUTATIVE-RELATED"/>
    <property type="match status" value="1"/>
</dbReference>
<dbReference type="GO" id="GO:0006508">
    <property type="term" value="P:proteolysis"/>
    <property type="evidence" value="ECO:0007669"/>
    <property type="project" value="UniProtKB-KW"/>
</dbReference>
<evidence type="ECO:0000256" key="6">
    <source>
        <dbReference type="ARBA" id="ARBA00023268"/>
    </source>
</evidence>
<reference evidence="10 11" key="1">
    <citation type="journal article" date="2014" name="Int. J. Syst. Evol. Microbiol.">
        <title>Complete genome sequence of Corynebacterium casei LMG S-19264T (=DSM 44701T), isolated from a smear-ripened cheese.</title>
        <authorList>
            <consortium name="US DOE Joint Genome Institute (JGI-PGF)"/>
            <person name="Walter F."/>
            <person name="Albersmeier A."/>
            <person name="Kalinowski J."/>
            <person name="Ruckert C."/>
        </authorList>
    </citation>
    <scope>NUCLEOTIDE SEQUENCE [LARGE SCALE GENOMIC DNA]</scope>
    <source>
        <strain evidence="10 11">CGMCC 1.7286</strain>
    </source>
</reference>
<evidence type="ECO:0000256" key="4">
    <source>
        <dbReference type="ARBA" id="ARBA00022676"/>
    </source>
</evidence>
<dbReference type="RefSeq" id="WP_229721906.1">
    <property type="nucleotide sequence ID" value="NZ_BMLT01000006.1"/>
</dbReference>
<feature type="domain" description="Glycosyl transferase family 51" evidence="9">
    <location>
        <begin position="135"/>
        <end position="328"/>
    </location>
</feature>
<keyword evidence="4" id="KW-0328">Glycosyltransferase</keyword>
<dbReference type="Gene3D" id="3.40.710.10">
    <property type="entry name" value="DD-peptidase/beta-lactamase superfamily"/>
    <property type="match status" value="1"/>
</dbReference>